<sequence>MLLFRGVASAGCEFRHAQVTRHRCGAPRQVANISSRCRVLSGLRPGPFSAPANLAANLSLKQQLPYVAQAQAEPEIPAKRATDDTFLLDNSMRIPYQEASKKS</sequence>
<evidence type="ECO:0000313" key="2">
    <source>
        <dbReference type="Proteomes" id="UP000001817"/>
    </source>
</evidence>
<keyword evidence="2" id="KW-1185">Reference proteome</keyword>
<evidence type="ECO:0000313" key="1">
    <source>
        <dbReference type="EMBL" id="ABE37104.1"/>
    </source>
</evidence>
<organism evidence="1 2">
    <name type="scientific">Paraburkholderia xenovorans (strain LB400)</name>
    <dbReference type="NCBI Taxonomy" id="266265"/>
    <lineage>
        <taxon>Bacteria</taxon>
        <taxon>Pseudomonadati</taxon>
        <taxon>Pseudomonadota</taxon>
        <taxon>Betaproteobacteria</taxon>
        <taxon>Burkholderiales</taxon>
        <taxon>Burkholderiaceae</taxon>
        <taxon>Paraburkholderia</taxon>
    </lineage>
</organism>
<dbReference type="Proteomes" id="UP000001817">
    <property type="component" value="Chromosome 3"/>
</dbReference>
<dbReference type="STRING" id="266265.Bxe_C1244"/>
<reference evidence="1 2" key="1">
    <citation type="journal article" date="2006" name="Proc. Natl. Acad. Sci. U.S.A.">
        <title>Burkholderia xenovorans LB400 harbors a multi-replicon, 9.73-Mbp genome shaped for versatility.</title>
        <authorList>
            <person name="Chain P.S."/>
            <person name="Denef V.J."/>
            <person name="Konstantinidis K.T."/>
            <person name="Vergez L.M."/>
            <person name="Agullo L."/>
            <person name="Reyes V.L."/>
            <person name="Hauser L."/>
            <person name="Cordova M."/>
            <person name="Gomez L."/>
            <person name="Gonzalez M."/>
            <person name="Land M."/>
            <person name="Lao V."/>
            <person name="Larimer F."/>
            <person name="LiPuma J.J."/>
            <person name="Mahenthiralingam E."/>
            <person name="Malfatti S.A."/>
            <person name="Marx C.J."/>
            <person name="Parnell J.J."/>
            <person name="Ramette A."/>
            <person name="Richardson P."/>
            <person name="Seeger M."/>
            <person name="Smith D."/>
            <person name="Spilker T."/>
            <person name="Sul W.J."/>
            <person name="Tsoi T.V."/>
            <person name="Ulrich L.E."/>
            <person name="Zhulin I.B."/>
            <person name="Tiedje J.M."/>
        </authorList>
    </citation>
    <scope>NUCLEOTIDE SEQUENCE [LARGE SCALE GENOMIC DNA]</scope>
    <source>
        <strain evidence="1 2">LB400</strain>
    </source>
</reference>
<dbReference type="AlphaFoldDB" id="Q13FN5"/>
<dbReference type="KEGG" id="bxe:Bxe_C1244"/>
<gene>
    <name evidence="1" type="ORF">Bxe_C1244</name>
</gene>
<proteinExistence type="predicted"/>
<protein>
    <submittedName>
        <fullName evidence="1">Uncharacterized protein</fullName>
    </submittedName>
</protein>
<name>Q13FN5_PARXL</name>
<dbReference type="EMBL" id="CP000272">
    <property type="protein sequence ID" value="ABE37104.1"/>
    <property type="molecule type" value="Genomic_DNA"/>
</dbReference>
<accession>Q13FN5</accession>